<gene>
    <name evidence="3" type="ORF">H4Q32_008844</name>
</gene>
<dbReference type="Gene3D" id="3.30.420.10">
    <property type="entry name" value="Ribonuclease H-like superfamily/Ribonuclease H"/>
    <property type="match status" value="1"/>
</dbReference>
<dbReference type="InterPro" id="IPR008042">
    <property type="entry name" value="Retrotrans_Pao"/>
</dbReference>
<sequence length="879" mass="99783">MKICNLGRRRHRRPQEVNDRSFVKTPETPKVGPSESCLLNLATETLYLDRPTDSRCVLLKICKVLLRNSSQCLETYALLDDGSERTILLHSAAKQLRLTGQSEELVLRTVRQDLHILRGASVTFTVSPASQPKTSFRIRSDYPHLITPVEPVRLGPPNGPATIKTRLGWTLQGPTQEIKHRRPSQQCLFTVTSGLYTDLYRQVEKLWQLDVLPYCSEKLITRSKQDQEALSLLESKTTRVIVDGVARYATPLLRVKDTLQELSHLYPKYPPIFYIQKISPQGDQEIAFLTARSRVSPKKQQSIPRLELCAALTGAQLAKLLKSELSVLFVFVRRRVAEIRELTDPTDWRYVDSKSNPADDITRGKTLAESAKPSRWSQGASFLLLPPDQWPQSPFLSLPTTDAELKQATFCGLTVSVTNRTLPDCNQFGSYKELLAATARILHGAATPMEVLTAEDYREAELALLHQAHSQSSPVEMAHLKSSKSLPMSSRLLCLAPEYDSTTHLRVGGRLRRTEQLDESTIQPIVLDPKHPISRLIIQDFDESLHHPGAEGVFAEVRHKYWILRGREAIRQHQRTCLGCKQWRGQPSIPRMADLSPLRLRLLQLAFYSTGVDCFGPYLIKIGRRHEKRWGIIFKCLTTRAVYLDLLHQMDTDSFLMTLRRFISRRGKPFEIISDQGAISQPPDFKFNSPGASHFGGCWEREIRSLKSALCSILGDQIVTEEVLRTLLVEIEGIFNSKPLGYTSSDVADPDSVTPNMLLMGRPDSSLLQVICPKSEMLSKWRWRHSQLLADQFWRHFLRNYLPELQVRQKWHKEAANLQPGTVVMIVDHQLPRALWPVGQVTKVFPGEDGRARTAEVEVKKKIYLRPATRLISLPALPD</sequence>
<reference evidence="3 4" key="1">
    <citation type="submission" date="2022-01" db="EMBL/GenBank/DDBJ databases">
        <title>A high-quality chromosome-level genome assembly of rohu carp, Labeo rohita.</title>
        <authorList>
            <person name="Arick M.A. II"/>
            <person name="Hsu C.-Y."/>
            <person name="Magbanua Z."/>
            <person name="Pechanova O."/>
            <person name="Grover C."/>
            <person name="Miller E."/>
            <person name="Thrash A."/>
            <person name="Ezzel L."/>
            <person name="Alam S."/>
            <person name="Benzie J."/>
            <person name="Hamilton M."/>
            <person name="Karsi A."/>
            <person name="Lawrence M.L."/>
            <person name="Peterson D.G."/>
        </authorList>
    </citation>
    <scope>NUCLEOTIDE SEQUENCE [LARGE SCALE GENOMIC DNA]</scope>
    <source>
        <strain evidence="4">BAU-BD-2019</strain>
        <tissue evidence="3">Blood</tissue>
    </source>
</reference>
<accession>A0ABQ8M3N0</accession>
<dbReference type="InterPro" id="IPR012337">
    <property type="entry name" value="RNaseH-like_sf"/>
</dbReference>
<dbReference type="GO" id="GO:0008168">
    <property type="term" value="F:methyltransferase activity"/>
    <property type="evidence" value="ECO:0007669"/>
    <property type="project" value="UniProtKB-KW"/>
</dbReference>
<feature type="region of interest" description="Disordered" evidence="1">
    <location>
        <begin position="1"/>
        <end position="29"/>
    </location>
</feature>
<proteinExistence type="predicted"/>
<dbReference type="Pfam" id="PF05380">
    <property type="entry name" value="Peptidase_A17"/>
    <property type="match status" value="1"/>
</dbReference>
<dbReference type="GO" id="GO:0032259">
    <property type="term" value="P:methylation"/>
    <property type="evidence" value="ECO:0007669"/>
    <property type="project" value="UniProtKB-KW"/>
</dbReference>
<dbReference type="InterPro" id="IPR036397">
    <property type="entry name" value="RNaseH_sf"/>
</dbReference>
<dbReference type="PANTHER" id="PTHR47331">
    <property type="entry name" value="PHD-TYPE DOMAIN-CONTAINING PROTEIN"/>
    <property type="match status" value="1"/>
</dbReference>
<dbReference type="InterPro" id="IPR040676">
    <property type="entry name" value="DUF5641"/>
</dbReference>
<dbReference type="SUPFAM" id="SSF53098">
    <property type="entry name" value="Ribonuclease H-like"/>
    <property type="match status" value="1"/>
</dbReference>
<keyword evidence="3" id="KW-0489">Methyltransferase</keyword>
<dbReference type="EMBL" id="JACTAM010000013">
    <property type="protein sequence ID" value="KAI2657501.1"/>
    <property type="molecule type" value="Genomic_DNA"/>
</dbReference>
<evidence type="ECO:0000256" key="1">
    <source>
        <dbReference type="SAM" id="MobiDB-lite"/>
    </source>
</evidence>
<feature type="domain" description="DUF5641" evidence="2">
    <location>
        <begin position="782"/>
        <end position="874"/>
    </location>
</feature>
<evidence type="ECO:0000313" key="4">
    <source>
        <dbReference type="Proteomes" id="UP000830375"/>
    </source>
</evidence>
<keyword evidence="4" id="KW-1185">Reference proteome</keyword>
<organism evidence="3 4">
    <name type="scientific">Labeo rohita</name>
    <name type="common">Indian major carp</name>
    <name type="synonym">Cyprinus rohita</name>
    <dbReference type="NCBI Taxonomy" id="84645"/>
    <lineage>
        <taxon>Eukaryota</taxon>
        <taxon>Metazoa</taxon>
        <taxon>Chordata</taxon>
        <taxon>Craniata</taxon>
        <taxon>Vertebrata</taxon>
        <taxon>Euteleostomi</taxon>
        <taxon>Actinopterygii</taxon>
        <taxon>Neopterygii</taxon>
        <taxon>Teleostei</taxon>
        <taxon>Ostariophysi</taxon>
        <taxon>Cypriniformes</taxon>
        <taxon>Cyprinidae</taxon>
        <taxon>Labeoninae</taxon>
        <taxon>Labeonini</taxon>
        <taxon>Labeo</taxon>
    </lineage>
</organism>
<comment type="caution">
    <text evidence="3">The sequence shown here is derived from an EMBL/GenBank/DDBJ whole genome shotgun (WGS) entry which is preliminary data.</text>
</comment>
<evidence type="ECO:0000313" key="3">
    <source>
        <dbReference type="EMBL" id="KAI2657501.1"/>
    </source>
</evidence>
<evidence type="ECO:0000259" key="2">
    <source>
        <dbReference type="Pfam" id="PF18701"/>
    </source>
</evidence>
<keyword evidence="3" id="KW-0808">Transferase</keyword>
<dbReference type="Proteomes" id="UP000830375">
    <property type="component" value="Unassembled WGS sequence"/>
</dbReference>
<protein>
    <submittedName>
        <fullName evidence="3">Ribosomal RNA large subunit methyltransferase M</fullName>
    </submittedName>
</protein>
<dbReference type="Pfam" id="PF18701">
    <property type="entry name" value="DUF5641"/>
    <property type="match status" value="1"/>
</dbReference>
<name>A0ABQ8M3N0_LABRO</name>